<accession>A0AC34GE32</accession>
<organism evidence="1 2">
    <name type="scientific">Panagrolaimus sp. ES5</name>
    <dbReference type="NCBI Taxonomy" id="591445"/>
    <lineage>
        <taxon>Eukaryota</taxon>
        <taxon>Metazoa</taxon>
        <taxon>Ecdysozoa</taxon>
        <taxon>Nematoda</taxon>
        <taxon>Chromadorea</taxon>
        <taxon>Rhabditida</taxon>
        <taxon>Tylenchina</taxon>
        <taxon>Panagrolaimomorpha</taxon>
        <taxon>Panagrolaimoidea</taxon>
        <taxon>Panagrolaimidae</taxon>
        <taxon>Panagrolaimus</taxon>
    </lineage>
</organism>
<protein>
    <submittedName>
        <fullName evidence="2">Cadherin domain-containing protein</fullName>
    </submittedName>
</protein>
<dbReference type="WBParaSite" id="ES5_v2.g27984.t1">
    <property type="protein sequence ID" value="ES5_v2.g27984.t1"/>
    <property type="gene ID" value="ES5_v2.g27984"/>
</dbReference>
<evidence type="ECO:0000313" key="1">
    <source>
        <dbReference type="Proteomes" id="UP000887579"/>
    </source>
</evidence>
<sequence>FATTSDSVTLTSSTPVGVILYTAKATFDETRTGISHPHRLLYSIHHVDDIAARDCLRIDAYSGQLTLEKPLSTETAKNFTVIISAKVGSSENFLQLLITRQATNEHAPKFINKKPIIQISPLTLPEKIIGDVKAFDADKDLNLKYSIIGGNEFGLFSIDSKNASIKLIKTLPNLFKEAALTIRVADSGETQKSSTIIVKIEMKESAEQQKPYFSSDSLIISTPDEISIGTIFGHANTVSDLGSLQTSLAFDGLCEYLHVHFTTGIIKLRKALPLKEKDWAINCTLFAVNENGNNATIGIYLKVSSSKSQAITFGGSSEIESFIQENSPIGSLLFSDKTETSPLIIETSLKSKLRILSPRESHFSIDSLSGT</sequence>
<evidence type="ECO:0000313" key="2">
    <source>
        <dbReference type="WBParaSite" id="ES5_v2.g27984.t1"/>
    </source>
</evidence>
<reference evidence="2" key="1">
    <citation type="submission" date="2022-11" db="UniProtKB">
        <authorList>
            <consortium name="WormBaseParasite"/>
        </authorList>
    </citation>
    <scope>IDENTIFICATION</scope>
</reference>
<dbReference type="Proteomes" id="UP000887579">
    <property type="component" value="Unplaced"/>
</dbReference>
<proteinExistence type="predicted"/>
<name>A0AC34GE32_9BILA</name>